<dbReference type="PRINTS" id="PR00081">
    <property type="entry name" value="GDHRDH"/>
</dbReference>
<dbReference type="PANTHER" id="PTHR48107:SF7">
    <property type="entry name" value="RE15974P"/>
    <property type="match status" value="1"/>
</dbReference>
<dbReference type="AlphaFoldDB" id="A0A9W4TZG4"/>
<dbReference type="SUPFAM" id="SSF51735">
    <property type="entry name" value="NAD(P)-binding Rossmann-fold domains"/>
    <property type="match status" value="1"/>
</dbReference>
<proteinExistence type="inferred from homology"/>
<dbReference type="GO" id="GO:0016614">
    <property type="term" value="F:oxidoreductase activity, acting on CH-OH group of donors"/>
    <property type="evidence" value="ECO:0007669"/>
    <property type="project" value="UniProtKB-ARBA"/>
</dbReference>
<dbReference type="PANTHER" id="PTHR48107">
    <property type="entry name" value="NADPH-DEPENDENT ALDEHYDE REDUCTASE-LIKE PROTEIN, CHLOROPLASTIC-RELATED"/>
    <property type="match status" value="1"/>
</dbReference>
<dbReference type="EMBL" id="CANTUO010000003">
    <property type="protein sequence ID" value="CAI5758601.1"/>
    <property type="molecule type" value="Genomic_DNA"/>
</dbReference>
<organism evidence="3 4">
    <name type="scientific">Candida verbasci</name>
    <dbReference type="NCBI Taxonomy" id="1227364"/>
    <lineage>
        <taxon>Eukaryota</taxon>
        <taxon>Fungi</taxon>
        <taxon>Dikarya</taxon>
        <taxon>Ascomycota</taxon>
        <taxon>Saccharomycotina</taxon>
        <taxon>Pichiomycetes</taxon>
        <taxon>Debaryomycetaceae</taxon>
        <taxon>Candida/Lodderomyces clade</taxon>
        <taxon>Candida</taxon>
    </lineage>
</organism>
<comment type="caution">
    <text evidence="3">The sequence shown here is derived from an EMBL/GenBank/DDBJ whole genome shotgun (WGS) entry which is preliminary data.</text>
</comment>
<dbReference type="Gene3D" id="3.40.50.720">
    <property type="entry name" value="NAD(P)-binding Rossmann-like Domain"/>
    <property type="match status" value="1"/>
</dbReference>
<dbReference type="Pfam" id="PF13561">
    <property type="entry name" value="adh_short_C2"/>
    <property type="match status" value="1"/>
</dbReference>
<evidence type="ECO:0000313" key="3">
    <source>
        <dbReference type="EMBL" id="CAI5758601.1"/>
    </source>
</evidence>
<dbReference type="InterPro" id="IPR036291">
    <property type="entry name" value="NAD(P)-bd_dom_sf"/>
</dbReference>
<evidence type="ECO:0000256" key="1">
    <source>
        <dbReference type="ARBA" id="ARBA00006484"/>
    </source>
</evidence>
<dbReference type="InterPro" id="IPR002347">
    <property type="entry name" value="SDR_fam"/>
</dbReference>
<dbReference type="Proteomes" id="UP001152885">
    <property type="component" value="Unassembled WGS sequence"/>
</dbReference>
<protein>
    <recommendedName>
        <fullName evidence="5">Short-chain dehydrogenase</fullName>
    </recommendedName>
</protein>
<evidence type="ECO:0008006" key="5">
    <source>
        <dbReference type="Google" id="ProtNLM"/>
    </source>
</evidence>
<keyword evidence="4" id="KW-1185">Reference proteome</keyword>
<gene>
    <name evidence="3" type="ORF">CANVERA_P3113</name>
</gene>
<accession>A0A9W4TZG4</accession>
<keyword evidence="2" id="KW-0560">Oxidoreductase</keyword>
<evidence type="ECO:0000313" key="4">
    <source>
        <dbReference type="Proteomes" id="UP001152885"/>
    </source>
</evidence>
<comment type="similarity">
    <text evidence="1">Belongs to the short-chain dehydrogenases/reductases (SDR) family.</text>
</comment>
<sequence>MSLQGQTAIITGGTKNLGAETSKLLAGEGINLFLQYRSNKEQAERFKAELSKEFPHIQVEIYQTALDKADENTKLFEVAKSKFPKGLDFAINNIGKVVKKPIVEVTEKEFDEMHIANNKSAFFFIKEAAKNLNDNGAIVSLVTSLLAAYVGNYAIYQGLKAPVQYYSKAASQELKSRGISVNTVAPGPMNTEFLINSEPKEAVEFYKTQAIGNRLTEVSDIAPIIKFLLKDGKWITGHTMFASGGFT</sequence>
<reference evidence="3" key="1">
    <citation type="submission" date="2022-12" db="EMBL/GenBank/DDBJ databases">
        <authorList>
            <person name="Brejova B."/>
        </authorList>
    </citation>
    <scope>NUCLEOTIDE SEQUENCE</scope>
</reference>
<evidence type="ECO:0000256" key="2">
    <source>
        <dbReference type="ARBA" id="ARBA00023002"/>
    </source>
</evidence>
<dbReference type="OrthoDB" id="47007at2759"/>
<name>A0A9W4TZG4_9ASCO</name>